<evidence type="ECO:0000313" key="2">
    <source>
        <dbReference type="EMBL" id="MXQ92326.1"/>
    </source>
</evidence>
<evidence type="ECO:0000313" key="3">
    <source>
        <dbReference type="Proteomes" id="UP000322234"/>
    </source>
</evidence>
<proteinExistence type="predicted"/>
<organism evidence="2 3">
    <name type="scientific">Bos mutus</name>
    <name type="common">wild yak</name>
    <dbReference type="NCBI Taxonomy" id="72004"/>
    <lineage>
        <taxon>Eukaryota</taxon>
        <taxon>Metazoa</taxon>
        <taxon>Chordata</taxon>
        <taxon>Craniata</taxon>
        <taxon>Vertebrata</taxon>
        <taxon>Euteleostomi</taxon>
        <taxon>Mammalia</taxon>
        <taxon>Eutheria</taxon>
        <taxon>Laurasiatheria</taxon>
        <taxon>Artiodactyla</taxon>
        <taxon>Ruminantia</taxon>
        <taxon>Pecora</taxon>
        <taxon>Bovidae</taxon>
        <taxon>Bovinae</taxon>
        <taxon>Bos</taxon>
    </lineage>
</organism>
<dbReference type="Proteomes" id="UP000322234">
    <property type="component" value="Unassembled WGS sequence"/>
</dbReference>
<feature type="region of interest" description="Disordered" evidence="1">
    <location>
        <begin position="59"/>
        <end position="78"/>
    </location>
</feature>
<dbReference type="EMBL" id="VBQZ03000081">
    <property type="protein sequence ID" value="MXQ92326.1"/>
    <property type="molecule type" value="Genomic_DNA"/>
</dbReference>
<protein>
    <submittedName>
        <fullName evidence="2">Uncharacterized protein</fullName>
    </submittedName>
</protein>
<sequence length="97" mass="11004">MKKGNYFLGLESCLRSVLHPRTDVVTGTCYPDRFFQRLLPAARLSRSLMETCRAQRVQLMEPSTGPGQRPGRASNFSSYLEKNSGTIWGRQKCDCED</sequence>
<accession>A0A6B0RWS7</accession>
<keyword evidence="3" id="KW-1185">Reference proteome</keyword>
<gene>
    <name evidence="2" type="ORF">E5288_WYG014980</name>
</gene>
<name>A0A6B0RWS7_9CETA</name>
<comment type="caution">
    <text evidence="2">The sequence shown here is derived from an EMBL/GenBank/DDBJ whole genome shotgun (WGS) entry which is preliminary data.</text>
</comment>
<reference evidence="2" key="1">
    <citation type="submission" date="2019-10" db="EMBL/GenBank/DDBJ databases">
        <title>The sequence and de novo assembly of the wild yak genome.</title>
        <authorList>
            <person name="Liu Y."/>
        </authorList>
    </citation>
    <scope>NUCLEOTIDE SEQUENCE [LARGE SCALE GENOMIC DNA]</scope>
    <source>
        <strain evidence="2">WY2019</strain>
    </source>
</reference>
<evidence type="ECO:0000256" key="1">
    <source>
        <dbReference type="SAM" id="MobiDB-lite"/>
    </source>
</evidence>
<dbReference type="AlphaFoldDB" id="A0A6B0RWS7"/>